<dbReference type="RefSeq" id="WP_227307303.1">
    <property type="nucleotide sequence ID" value="NZ_JAESVA010000003.1"/>
</dbReference>
<dbReference type="Gene3D" id="2.30.30.40">
    <property type="entry name" value="SH3 Domains"/>
    <property type="match status" value="1"/>
</dbReference>
<gene>
    <name evidence="2" type="ORF">ACELLULO517_10390</name>
</gene>
<evidence type="ECO:0000313" key="3">
    <source>
        <dbReference type="Proteomes" id="UP000721844"/>
    </source>
</evidence>
<dbReference type="InterPro" id="IPR010466">
    <property type="entry name" value="DUF1058"/>
</dbReference>
<comment type="caution">
    <text evidence="2">The sequence shown here is derived from an EMBL/GenBank/DDBJ whole genome shotgun (WGS) entry which is preliminary data.</text>
</comment>
<dbReference type="AlphaFoldDB" id="A0A963Z0J9"/>
<evidence type="ECO:0000313" key="2">
    <source>
        <dbReference type="EMBL" id="MCB8880642.1"/>
    </source>
</evidence>
<evidence type="ECO:0008006" key="4">
    <source>
        <dbReference type="Google" id="ProtNLM"/>
    </source>
</evidence>
<dbReference type="Pfam" id="PF06347">
    <property type="entry name" value="SH3_4"/>
    <property type="match status" value="2"/>
</dbReference>
<evidence type="ECO:0000256" key="1">
    <source>
        <dbReference type="SAM" id="SignalP"/>
    </source>
</evidence>
<proteinExistence type="predicted"/>
<feature type="chain" id="PRO_5037776248" description="SH3 domain-containing protein" evidence="1">
    <location>
        <begin position="31"/>
        <end position="195"/>
    </location>
</feature>
<dbReference type="EMBL" id="JAESVA010000003">
    <property type="protein sequence ID" value="MCB8880642.1"/>
    <property type="molecule type" value="Genomic_DNA"/>
</dbReference>
<reference evidence="2 3" key="1">
    <citation type="journal article" date="2021" name="Microorganisms">
        <title>Acidisoma silvae sp. nov. and Acidisomacellulosilytica sp. nov., Two Acidophilic Bacteria Isolated from Decaying Wood, Hydrolyzing Cellulose and Producing Poly-3-hydroxybutyrate.</title>
        <authorList>
            <person name="Mieszkin S."/>
            <person name="Pouder E."/>
            <person name="Uroz S."/>
            <person name="Simon-Colin C."/>
            <person name="Alain K."/>
        </authorList>
    </citation>
    <scope>NUCLEOTIDE SEQUENCE [LARGE SCALE GENOMIC DNA]</scope>
    <source>
        <strain evidence="2 3">HW T5.17</strain>
    </source>
</reference>
<feature type="signal peptide" evidence="1">
    <location>
        <begin position="1"/>
        <end position="30"/>
    </location>
</feature>
<name>A0A963Z0J9_9PROT</name>
<keyword evidence="3" id="KW-1185">Reference proteome</keyword>
<keyword evidence="1" id="KW-0732">Signal</keyword>
<accession>A0A963Z0J9</accession>
<protein>
    <recommendedName>
        <fullName evidence="4">SH3 domain-containing protein</fullName>
    </recommendedName>
</protein>
<sequence>MIFRSRRILTLSVIASLLLLPALCGFAAHADSPATPAATAPAKPAFNPNIGSSSGLPLPRFVSLRADEVNMRVGPGDQYPILWVYHRVGLPVEILREYDVWRLVIDSDGTKGWMHEATLVGTRHFVVNGQQPVTLYRHSSDGADPAAQLMPGVVGLIERCDPPSDWCRVRAGHTGGWLKRSEFWGVLPGEKLPAK</sequence>
<dbReference type="Proteomes" id="UP000721844">
    <property type="component" value="Unassembled WGS sequence"/>
</dbReference>
<organism evidence="2 3">
    <name type="scientific">Acidisoma cellulosilyticum</name>
    <dbReference type="NCBI Taxonomy" id="2802395"/>
    <lineage>
        <taxon>Bacteria</taxon>
        <taxon>Pseudomonadati</taxon>
        <taxon>Pseudomonadota</taxon>
        <taxon>Alphaproteobacteria</taxon>
        <taxon>Acetobacterales</taxon>
        <taxon>Acidocellaceae</taxon>
        <taxon>Acidisoma</taxon>
    </lineage>
</organism>